<dbReference type="SUPFAM" id="SSF53474">
    <property type="entry name" value="alpha/beta-Hydrolases"/>
    <property type="match status" value="1"/>
</dbReference>
<evidence type="ECO:0000313" key="1">
    <source>
        <dbReference type="WBParaSite" id="ECPE_0001659001-mRNA-1"/>
    </source>
</evidence>
<dbReference type="WBParaSite" id="ECPE_0001659001-mRNA-1">
    <property type="protein sequence ID" value="ECPE_0001659001-mRNA-1"/>
    <property type="gene ID" value="ECPE_0001659001"/>
</dbReference>
<dbReference type="InterPro" id="IPR029058">
    <property type="entry name" value="AB_hydrolase_fold"/>
</dbReference>
<sequence length="130" mass="14747">LTQLSLLDSITAWSIPETLRRSLEFSVWHSGITLIRSLPDNLVSNATSADPEVREFMRELLDYFTHLGNFSPLVDPRLVLAVTAEQDAYVPRHGVVPLNRLYPGSEIRLLPQSGHVGAYLRNTVWTMDFR</sequence>
<name>A0A183BBG2_9TREM</name>
<proteinExistence type="predicted"/>
<dbReference type="AlphaFoldDB" id="A0A183BBG2"/>
<reference evidence="1" key="1">
    <citation type="submission" date="2016-06" db="UniProtKB">
        <authorList>
            <consortium name="WormBaseParasite"/>
        </authorList>
    </citation>
    <scope>IDENTIFICATION</scope>
</reference>
<dbReference type="PANTHER" id="PTHR13617">
    <property type="entry name" value="PROTEIN ABHD18"/>
    <property type="match status" value="1"/>
</dbReference>
<dbReference type="InterPro" id="IPR019149">
    <property type="entry name" value="ABHD18"/>
</dbReference>
<dbReference type="Pfam" id="PF09752">
    <property type="entry name" value="ABHD18"/>
    <property type="match status" value="1"/>
</dbReference>
<accession>A0A183BBG2</accession>
<dbReference type="PANTHER" id="PTHR13617:SF14">
    <property type="entry name" value="PROTEIN ABHD18"/>
    <property type="match status" value="1"/>
</dbReference>
<protein>
    <submittedName>
        <fullName evidence="1">Abhydrolase_4 domain-containing protein</fullName>
    </submittedName>
</protein>
<organism evidence="1">
    <name type="scientific">Echinostoma caproni</name>
    <dbReference type="NCBI Taxonomy" id="27848"/>
    <lineage>
        <taxon>Eukaryota</taxon>
        <taxon>Metazoa</taxon>
        <taxon>Spiralia</taxon>
        <taxon>Lophotrochozoa</taxon>
        <taxon>Platyhelminthes</taxon>
        <taxon>Trematoda</taxon>
        <taxon>Digenea</taxon>
        <taxon>Plagiorchiida</taxon>
        <taxon>Echinostomata</taxon>
        <taxon>Echinostomatoidea</taxon>
        <taxon>Echinostomatidae</taxon>
        <taxon>Echinostoma</taxon>
    </lineage>
</organism>